<dbReference type="KEGG" id="gba:J421_2333"/>
<feature type="domain" description="BIG2" evidence="1">
    <location>
        <begin position="218"/>
        <end position="301"/>
    </location>
</feature>
<dbReference type="InParanoid" id="W0RHR7"/>
<dbReference type="InterPro" id="IPR003343">
    <property type="entry name" value="Big_2"/>
</dbReference>
<dbReference type="STRING" id="861299.J421_2333"/>
<dbReference type="OrthoDB" id="5525942at2"/>
<feature type="domain" description="BIG2" evidence="1">
    <location>
        <begin position="400"/>
        <end position="480"/>
    </location>
</feature>
<dbReference type="Gene3D" id="2.60.40.1080">
    <property type="match status" value="6"/>
</dbReference>
<keyword evidence="3" id="KW-1185">Reference proteome</keyword>
<reference evidence="2 3" key="1">
    <citation type="journal article" date="2014" name="Genome Announc.">
        <title>Genome Sequence and Methylome of Soil Bacterium Gemmatirosa kalamazoonensis KBS708T, a Member of the Rarely Cultivated Gemmatimonadetes Phylum.</title>
        <authorList>
            <person name="Debruyn J.M."/>
            <person name="Radosevich M."/>
            <person name="Wommack K.E."/>
            <person name="Polson S.W."/>
            <person name="Hauser L.J."/>
            <person name="Fawaz M.N."/>
            <person name="Korlach J."/>
            <person name="Tsai Y.C."/>
        </authorList>
    </citation>
    <scope>NUCLEOTIDE SEQUENCE [LARGE SCALE GENOMIC DNA]</scope>
    <source>
        <strain evidence="2 3">KBS708</strain>
    </source>
</reference>
<evidence type="ECO:0000313" key="2">
    <source>
        <dbReference type="EMBL" id="AHG89870.1"/>
    </source>
</evidence>
<dbReference type="Proteomes" id="UP000019151">
    <property type="component" value="Chromosome"/>
</dbReference>
<dbReference type="eggNOG" id="COG5492">
    <property type="taxonomic scope" value="Bacteria"/>
</dbReference>
<dbReference type="Pfam" id="PF02368">
    <property type="entry name" value="Big_2"/>
    <property type="match status" value="2"/>
</dbReference>
<evidence type="ECO:0000313" key="3">
    <source>
        <dbReference type="Proteomes" id="UP000019151"/>
    </source>
</evidence>
<proteinExistence type="predicted"/>
<name>W0RHR7_9BACT</name>
<sequence>MRSLLSLSATRSRRGLAVLAAVLATLTTGCEFITGVPKVVSVDVSLSPNDSLPARAQGQAIAAVHGKGDRNLTNSSKISIGFESSNPAVATVNASSGALTTVSEGTTIITATARGVKGSATLVVTQEIPVRVDAPPPTVHLNERVQLVITPIGATGQALGKRAVTITSTNTNVVTVETDNTTTGTFVKGVTVGQATVTGSVQGVPFNTVITVQPPSVAKVTGALQKGKNELLETESNQIAVSLFAADNAPISTAGQTITYSSNDQTVATVNPQSGVVTGVRQGTTTIDIAVAGTSARGSVAITVLPIPAKEIRFGNRAPFIRLGSNGTGVPSSRVAVPADSLGRAILNRQVQYKSTDPSVFSVTSLGTVVGQKLGQALLIASVDNGAVADTIKLTVTPVPIAVVQVLPIQANITAGQTQRFTATLTDSLGVTVSGRPITWTSSNSVAVPVDQTGLVTGVSAATAVISAITDAVPGLPGSQIGQAQVLVLPIPIATIDVQPTTVTLSLRSSPATVVSVTPRDANGAALFGRTANISVQSDDPSVASGDAQGNIRGFKQGTAKLTYQALDQNLQPQGQPTVVIVTVTQ</sequence>
<dbReference type="SMART" id="SM00635">
    <property type="entry name" value="BID_2"/>
    <property type="match status" value="4"/>
</dbReference>
<evidence type="ECO:0000259" key="1">
    <source>
        <dbReference type="SMART" id="SM00635"/>
    </source>
</evidence>
<dbReference type="SUPFAM" id="SSF49373">
    <property type="entry name" value="Invasin/intimin cell-adhesion fragments"/>
    <property type="match status" value="4"/>
</dbReference>
<protein>
    <submittedName>
        <fullName evidence="2">Ig domain protein group 2 domain protein</fullName>
    </submittedName>
</protein>
<accession>W0RHR7</accession>
<organism evidence="2 3">
    <name type="scientific">Gemmatirosa kalamazoonensis</name>
    <dbReference type="NCBI Taxonomy" id="861299"/>
    <lineage>
        <taxon>Bacteria</taxon>
        <taxon>Pseudomonadati</taxon>
        <taxon>Gemmatimonadota</taxon>
        <taxon>Gemmatimonadia</taxon>
        <taxon>Gemmatimonadales</taxon>
        <taxon>Gemmatimonadaceae</taxon>
        <taxon>Gemmatirosa</taxon>
    </lineage>
</organism>
<dbReference type="HOGENOM" id="CLU_453981_0_0_0"/>
<dbReference type="AlphaFoldDB" id="W0RHR7"/>
<feature type="domain" description="BIG2" evidence="1">
    <location>
        <begin position="128"/>
        <end position="211"/>
    </location>
</feature>
<dbReference type="InterPro" id="IPR008964">
    <property type="entry name" value="Invasin/intimin_cell_adhesion"/>
</dbReference>
<gene>
    <name evidence="2" type="ORF">J421_2333</name>
</gene>
<dbReference type="EMBL" id="CP007128">
    <property type="protein sequence ID" value="AHG89870.1"/>
    <property type="molecule type" value="Genomic_DNA"/>
</dbReference>
<dbReference type="PROSITE" id="PS51257">
    <property type="entry name" value="PROKAR_LIPOPROTEIN"/>
    <property type="match status" value="1"/>
</dbReference>
<feature type="domain" description="BIG2" evidence="1">
    <location>
        <begin position="40"/>
        <end position="123"/>
    </location>
</feature>
<dbReference type="RefSeq" id="WP_158508754.1">
    <property type="nucleotide sequence ID" value="NZ_CP007128.1"/>
</dbReference>